<evidence type="ECO:0000256" key="1">
    <source>
        <dbReference type="ARBA" id="ARBA00006226"/>
    </source>
</evidence>
<dbReference type="EMBL" id="CP093326">
    <property type="protein sequence ID" value="UNK45201.1"/>
    <property type="molecule type" value="Genomic_DNA"/>
</dbReference>
<dbReference type="PANTHER" id="PTHR35601:SF1">
    <property type="entry name" value="TOXIN RELE"/>
    <property type="match status" value="1"/>
</dbReference>
<dbReference type="SUPFAM" id="SSF143011">
    <property type="entry name" value="RelE-like"/>
    <property type="match status" value="1"/>
</dbReference>
<reference evidence="3 4" key="1">
    <citation type="submission" date="2022-03" db="EMBL/GenBank/DDBJ databases">
        <title>Isotopic signatures of nitrous oxide derived from detoxification processes.</title>
        <authorList>
            <person name="Behrendt U."/>
            <person name="Buchen C."/>
            <person name="Well R."/>
            <person name="Ulrich A."/>
            <person name="Rohe L."/>
            <person name="Kolb S."/>
            <person name="Schloter M."/>
            <person name="Horn M.A."/>
            <person name="Augustin J."/>
        </authorList>
    </citation>
    <scope>NUCLEOTIDE SEQUENCE [LARGE SCALE GENOMIC DNA]</scope>
    <source>
        <strain evidence="3 4">S4-C24</strain>
    </source>
</reference>
<gene>
    <name evidence="3" type="ORF">MNQ99_14820</name>
</gene>
<evidence type="ECO:0000256" key="2">
    <source>
        <dbReference type="ARBA" id="ARBA00022649"/>
    </source>
</evidence>
<evidence type="ECO:0000313" key="4">
    <source>
        <dbReference type="Proteomes" id="UP000829069"/>
    </source>
</evidence>
<dbReference type="InterPro" id="IPR007712">
    <property type="entry name" value="RelE/ParE_toxin"/>
</dbReference>
<sequence length="90" mass="10213">MSGTFDVRYTATAVKQIRKLDKSAQARILGAVEILREAPRPPASKQLVGGDGERRVRTGDYRIVYEVHDEELVVLVIQVGHRREVYRQHG</sequence>
<organism evidence="3 4">
    <name type="scientific">Arthrobacter sulfonylureivorans</name>
    <dbReference type="NCBI Taxonomy" id="2486855"/>
    <lineage>
        <taxon>Bacteria</taxon>
        <taxon>Bacillati</taxon>
        <taxon>Actinomycetota</taxon>
        <taxon>Actinomycetes</taxon>
        <taxon>Micrococcales</taxon>
        <taxon>Micrococcaceae</taxon>
        <taxon>Arthrobacter</taxon>
    </lineage>
</organism>
<proteinExistence type="inferred from homology"/>
<protein>
    <submittedName>
        <fullName evidence="3">Type II toxin-antitoxin system RelE/ParE family toxin</fullName>
    </submittedName>
</protein>
<dbReference type="Proteomes" id="UP000829069">
    <property type="component" value="Chromosome"/>
</dbReference>
<dbReference type="InterPro" id="IPR035093">
    <property type="entry name" value="RelE/ParE_toxin_dom_sf"/>
</dbReference>
<evidence type="ECO:0000313" key="3">
    <source>
        <dbReference type="EMBL" id="UNK45201.1"/>
    </source>
</evidence>
<accession>A0ABY3W5G9</accession>
<dbReference type="NCBIfam" id="TIGR02385">
    <property type="entry name" value="RelE_StbE"/>
    <property type="match status" value="1"/>
</dbReference>
<keyword evidence="4" id="KW-1185">Reference proteome</keyword>
<dbReference type="PANTHER" id="PTHR35601">
    <property type="entry name" value="TOXIN RELE"/>
    <property type="match status" value="1"/>
</dbReference>
<keyword evidence="2" id="KW-1277">Toxin-antitoxin system</keyword>
<dbReference type="Pfam" id="PF05016">
    <property type="entry name" value="ParE_toxin"/>
    <property type="match status" value="1"/>
</dbReference>
<comment type="similarity">
    <text evidence="1">Belongs to the RelE toxin family.</text>
</comment>
<name>A0ABY3W5G9_9MICC</name>
<dbReference type="RefSeq" id="WP_241913470.1">
    <property type="nucleotide sequence ID" value="NZ_CP093326.1"/>
</dbReference>
<dbReference type="Gene3D" id="3.30.2310.20">
    <property type="entry name" value="RelE-like"/>
    <property type="match status" value="1"/>
</dbReference>